<feature type="site" description="Stabilizes the basic form of H active site to accept a proton" evidence="8">
    <location>
        <position position="87"/>
    </location>
</feature>
<dbReference type="EMBL" id="CP047225">
    <property type="protein sequence ID" value="QIW62058.1"/>
    <property type="molecule type" value="Genomic_DNA"/>
</dbReference>
<evidence type="ECO:0000256" key="10">
    <source>
        <dbReference type="RuleBase" id="RU004320"/>
    </source>
</evidence>
<dbReference type="AlphaFoldDB" id="A0A0D5ZKK1"/>
<evidence type="ECO:0000256" key="2">
    <source>
        <dbReference type="ARBA" id="ARBA00022555"/>
    </source>
</evidence>
<comment type="function">
    <text evidence="8">Hydrolyzes ribosome-free peptidyl-tRNAs (with 1 or more amino acids incorporated), which drop off the ribosome during protein synthesis, or as a result of ribosome stalling.</text>
</comment>
<evidence type="ECO:0000256" key="7">
    <source>
        <dbReference type="ARBA" id="ARBA00050038"/>
    </source>
</evidence>
<dbReference type="InterPro" id="IPR036416">
    <property type="entry name" value="Pept_tRNA_hydro_sf"/>
</dbReference>
<feature type="active site" description="Proton acceptor" evidence="8">
    <location>
        <position position="19"/>
    </location>
</feature>
<keyword evidence="2 8" id="KW-0820">tRNA-binding</keyword>
<organism evidence="11 13">
    <name type="scientific">Mycoplasmopsis gallinacea</name>
    <dbReference type="NCBI Taxonomy" id="29556"/>
    <lineage>
        <taxon>Bacteria</taxon>
        <taxon>Bacillati</taxon>
        <taxon>Mycoplasmatota</taxon>
        <taxon>Mycoplasmoidales</taxon>
        <taxon>Metamycoplasmataceae</taxon>
        <taxon>Mycoplasmopsis</taxon>
    </lineage>
</organism>
<comment type="subunit">
    <text evidence="8">Monomer.</text>
</comment>
<proteinExistence type="inferred from homology"/>
<evidence type="ECO:0000256" key="3">
    <source>
        <dbReference type="ARBA" id="ARBA00022801"/>
    </source>
</evidence>
<comment type="function">
    <text evidence="8">Catalyzes the release of premature peptidyl moieties from peptidyl-tRNA molecules trapped in stalled 50S ribosomal subunits, and thus maintains levels of free tRNAs and 50S ribosomes.</text>
</comment>
<evidence type="ECO:0000313" key="11">
    <source>
        <dbReference type="EMBL" id="AKA50170.1"/>
    </source>
</evidence>
<dbReference type="KEGG" id="mgb:VO56_02905"/>
<dbReference type="InterPro" id="IPR018171">
    <property type="entry name" value="Pept_tRNA_hydro_CS"/>
</dbReference>
<evidence type="ECO:0000313" key="14">
    <source>
        <dbReference type="Proteomes" id="UP000503310"/>
    </source>
</evidence>
<dbReference type="RefSeq" id="WP_167845072.1">
    <property type="nucleotide sequence ID" value="NZ_CP047225.1"/>
</dbReference>
<reference evidence="12 14" key="2">
    <citation type="submission" date="2019-12" db="EMBL/GenBank/DDBJ databases">
        <title>Sequencing and analysis of the whole genome of Mycoplasma gallinaceum strain Peacock20181011.</title>
        <authorList>
            <person name="Liu X."/>
            <person name="Qin Z."/>
            <person name="Xu H."/>
        </authorList>
    </citation>
    <scope>NUCLEOTIDE SEQUENCE [LARGE SCALE GENOMIC DNA]</scope>
    <source>
        <strain evidence="12 14">Peacock20181011</strain>
    </source>
</reference>
<feature type="binding site" evidence="8">
    <location>
        <position position="14"/>
    </location>
    <ligand>
        <name>tRNA</name>
        <dbReference type="ChEBI" id="CHEBI:17843"/>
    </ligand>
</feature>
<dbReference type="CDD" id="cd00462">
    <property type="entry name" value="PTH"/>
    <property type="match status" value="1"/>
</dbReference>
<evidence type="ECO:0000256" key="4">
    <source>
        <dbReference type="ARBA" id="ARBA00022884"/>
    </source>
</evidence>
<keyword evidence="4 8" id="KW-0694">RNA-binding</keyword>
<dbReference type="HOGENOM" id="CLU_062456_4_1_14"/>
<feature type="binding site" evidence="8">
    <location>
        <position position="108"/>
    </location>
    <ligand>
        <name>tRNA</name>
        <dbReference type="ChEBI" id="CHEBI:17843"/>
    </ligand>
</feature>
<feature type="site" description="Discriminates between blocked and unblocked aminoacyl-tRNA" evidence="8">
    <location>
        <position position="9"/>
    </location>
</feature>
<dbReference type="PROSITE" id="PS01195">
    <property type="entry name" value="PEPT_TRNA_HYDROL_1"/>
    <property type="match status" value="1"/>
</dbReference>
<dbReference type="GO" id="GO:0005737">
    <property type="term" value="C:cytoplasm"/>
    <property type="evidence" value="ECO:0007669"/>
    <property type="project" value="UniProtKB-SubCell"/>
</dbReference>
<evidence type="ECO:0000256" key="5">
    <source>
        <dbReference type="ARBA" id="ARBA00038063"/>
    </source>
</evidence>
<comment type="subcellular location">
    <subcellularLocation>
        <location evidence="8">Cytoplasm</location>
    </subcellularLocation>
</comment>
<feature type="binding site" evidence="8">
    <location>
        <position position="60"/>
    </location>
    <ligand>
        <name>tRNA</name>
        <dbReference type="ChEBI" id="CHEBI:17843"/>
    </ligand>
</feature>
<evidence type="ECO:0000256" key="9">
    <source>
        <dbReference type="RuleBase" id="RU000673"/>
    </source>
</evidence>
<gene>
    <name evidence="8" type="primary">pth</name>
    <name evidence="12" type="ORF">GOQ20_01105</name>
    <name evidence="11" type="ORF">VO56_02905</name>
</gene>
<dbReference type="PATRIC" id="fig|29556.3.peg.575"/>
<dbReference type="Proteomes" id="UP000032722">
    <property type="component" value="Chromosome"/>
</dbReference>
<evidence type="ECO:0000256" key="6">
    <source>
        <dbReference type="ARBA" id="ARBA00048707"/>
    </source>
</evidence>
<evidence type="ECO:0000256" key="1">
    <source>
        <dbReference type="ARBA" id="ARBA00013260"/>
    </source>
</evidence>
<evidence type="ECO:0000313" key="13">
    <source>
        <dbReference type="Proteomes" id="UP000032722"/>
    </source>
</evidence>
<dbReference type="GO" id="GO:0006515">
    <property type="term" value="P:protein quality control for misfolded or incompletely synthesized proteins"/>
    <property type="evidence" value="ECO:0007669"/>
    <property type="project" value="UniProtKB-UniRule"/>
</dbReference>
<protein>
    <recommendedName>
        <fullName evidence="7 8">Peptidyl-tRNA hydrolase</fullName>
        <shortName evidence="8">Pth</shortName>
        <ecNumber evidence="1 8">3.1.1.29</ecNumber>
    </recommendedName>
</protein>
<dbReference type="PANTHER" id="PTHR17224:SF1">
    <property type="entry name" value="PEPTIDYL-TRNA HYDROLASE"/>
    <property type="match status" value="1"/>
</dbReference>
<dbReference type="GO" id="GO:0004045">
    <property type="term" value="F:peptidyl-tRNA hydrolase activity"/>
    <property type="evidence" value="ECO:0007669"/>
    <property type="project" value="UniProtKB-UniRule"/>
</dbReference>
<dbReference type="HAMAP" id="MF_00083">
    <property type="entry name" value="Pept_tRNA_hydro_bact"/>
    <property type="match status" value="1"/>
</dbReference>
<dbReference type="GO" id="GO:0000049">
    <property type="term" value="F:tRNA binding"/>
    <property type="evidence" value="ECO:0007669"/>
    <property type="project" value="UniProtKB-UniRule"/>
</dbReference>
<feature type="binding site" evidence="8">
    <location>
        <position position="62"/>
    </location>
    <ligand>
        <name>tRNA</name>
        <dbReference type="ChEBI" id="CHEBI:17843"/>
    </ligand>
</feature>
<accession>A0A0D5ZKK1</accession>
<dbReference type="GO" id="GO:0072344">
    <property type="term" value="P:rescue of stalled ribosome"/>
    <property type="evidence" value="ECO:0007669"/>
    <property type="project" value="UniProtKB-UniRule"/>
</dbReference>
<dbReference type="PANTHER" id="PTHR17224">
    <property type="entry name" value="PEPTIDYL-TRNA HYDROLASE"/>
    <property type="match status" value="1"/>
</dbReference>
<dbReference type="SUPFAM" id="SSF53178">
    <property type="entry name" value="Peptidyl-tRNA hydrolase-like"/>
    <property type="match status" value="1"/>
</dbReference>
<dbReference type="Pfam" id="PF01195">
    <property type="entry name" value="Pept_tRNA_hydro"/>
    <property type="match status" value="1"/>
</dbReference>
<sequence>MKLIVGLGNPGSQYKFTRHNAGFLAVDEIAKKLNVNFKSSKFNGEIAKSDDIILGKPSTFMNKSGLFVSQVANFYKIHPDDIMIIHDEKDLDLGKSVIKVGGSGGSHNGVIDVITQLGSRDFKRLKIGINSPERKGELKNFVLGNFTATEFTILQEVIQKAAEASVLFGFTDILTIMNKYNAKK</sequence>
<reference evidence="11 13" key="1">
    <citation type="journal article" date="2015" name="Genome Announc.">
        <title>Complete Genome Sequence of Mycoplasma meleagridis, a Possible Emerging Pathogen in Chickens.</title>
        <authorList>
            <person name="Abolnik C."/>
        </authorList>
    </citation>
    <scope>NUCLEOTIDE SEQUENCE [LARGE SCALE GENOMIC DNA]</scope>
    <source>
        <strain evidence="11 13">B2096 8B</strain>
    </source>
</reference>
<comment type="catalytic activity">
    <reaction evidence="6 8 9">
        <text>an N-acyl-L-alpha-aminoacyl-tRNA + H2O = an N-acyl-L-amino acid + a tRNA + H(+)</text>
        <dbReference type="Rhea" id="RHEA:54448"/>
        <dbReference type="Rhea" id="RHEA-COMP:10123"/>
        <dbReference type="Rhea" id="RHEA-COMP:13883"/>
        <dbReference type="ChEBI" id="CHEBI:15377"/>
        <dbReference type="ChEBI" id="CHEBI:15378"/>
        <dbReference type="ChEBI" id="CHEBI:59874"/>
        <dbReference type="ChEBI" id="CHEBI:78442"/>
        <dbReference type="ChEBI" id="CHEBI:138191"/>
        <dbReference type="EC" id="3.1.1.29"/>
    </reaction>
</comment>
<dbReference type="FunFam" id="3.40.50.1470:FF:000001">
    <property type="entry name" value="Peptidyl-tRNA hydrolase"/>
    <property type="match status" value="1"/>
</dbReference>
<dbReference type="EMBL" id="CP011021">
    <property type="protein sequence ID" value="AKA50170.1"/>
    <property type="molecule type" value="Genomic_DNA"/>
</dbReference>
<evidence type="ECO:0000256" key="8">
    <source>
        <dbReference type="HAMAP-Rule" id="MF_00083"/>
    </source>
</evidence>
<dbReference type="Gene3D" id="3.40.50.1470">
    <property type="entry name" value="Peptidyl-tRNA hydrolase"/>
    <property type="match status" value="1"/>
</dbReference>
<dbReference type="InterPro" id="IPR001328">
    <property type="entry name" value="Pept_tRNA_hydro"/>
</dbReference>
<comment type="similarity">
    <text evidence="5 8 10">Belongs to the PTH family.</text>
</comment>
<keyword evidence="3 8" id="KW-0378">Hydrolase</keyword>
<keyword evidence="8" id="KW-0963">Cytoplasm</keyword>
<dbReference type="NCBIfam" id="TIGR00447">
    <property type="entry name" value="pth"/>
    <property type="match status" value="1"/>
</dbReference>
<evidence type="ECO:0000313" key="12">
    <source>
        <dbReference type="EMBL" id="QIW62058.1"/>
    </source>
</evidence>
<dbReference type="Proteomes" id="UP000503310">
    <property type="component" value="Chromosome"/>
</dbReference>
<name>A0A0D5ZKK1_9BACT</name>
<dbReference type="EC" id="3.1.1.29" evidence="1 8"/>